<dbReference type="RefSeq" id="XP_022336459.1">
    <property type="nucleotide sequence ID" value="XM_022480751.1"/>
</dbReference>
<dbReference type="RefSeq" id="XP_022336452.1">
    <property type="nucleotide sequence ID" value="XM_022480744.1"/>
</dbReference>
<dbReference type="KEGG" id="cvn:111132856"/>
<dbReference type="RefSeq" id="XP_022336454.1">
    <property type="nucleotide sequence ID" value="XM_022480746.1"/>
</dbReference>
<name>A0A8B8E740_CRAVI</name>
<proteinExistence type="predicted"/>
<evidence type="ECO:0000313" key="3">
    <source>
        <dbReference type="RefSeq" id="XP_022336453.1"/>
    </source>
</evidence>
<sequence>MCIGMNITMAYKKVNVFLLIAGTTMGMVLSANMPWITAMEACARYGLAPFDPDRDYISKEKWIGTAKYNMSCGVVTLQIEETEDEKHCSAHALRVLSEAIVWNGSDSSHPYSELLRDTIKDKCILADFNSITIKDLPTPTHCMMNQGNSSQYVSCEDRIDDGCQNIDNLSQLRITFSFIETAEPGKGTTVGMFLSANMPWISAMETCVLHGLAPFDTDENHTFQEKWIGRATYNISCGVVTLQIEETEDEKRCSAFDFRLLSDTITWNGTSCSPTHSGLMRDTIGDKCTLADFNSITIKDLPTPTHCMMHQGNSSQYVSCEKKINDGCQKIGIENLSRLRITLRFTETGTGKKAESCTGNVINKVVFVFFNRSINISFYQSRGEKDEQSYYADLMQLFKKKFKNYQN</sequence>
<dbReference type="RefSeq" id="XP_022336453.1">
    <property type="nucleotide sequence ID" value="XM_022480745.1"/>
</dbReference>
<reference evidence="2 3" key="1">
    <citation type="submission" date="2025-04" db="UniProtKB">
        <authorList>
            <consortium name="RefSeq"/>
        </authorList>
    </citation>
    <scope>IDENTIFICATION</scope>
    <source>
        <tissue evidence="2 3">Whole sample</tissue>
    </source>
</reference>
<keyword evidence="1" id="KW-1185">Reference proteome</keyword>
<evidence type="ECO:0000313" key="5">
    <source>
        <dbReference type="RefSeq" id="XP_022336455.1"/>
    </source>
</evidence>
<dbReference type="GeneID" id="111132856"/>
<evidence type="ECO:0000313" key="1">
    <source>
        <dbReference type="Proteomes" id="UP000694844"/>
    </source>
</evidence>
<dbReference type="AlphaFoldDB" id="A0A8B8E740"/>
<evidence type="ECO:0000313" key="6">
    <source>
        <dbReference type="RefSeq" id="XP_022336458.1"/>
    </source>
</evidence>
<evidence type="ECO:0000313" key="7">
    <source>
        <dbReference type="RefSeq" id="XP_022336459.1"/>
    </source>
</evidence>
<protein>
    <submittedName>
        <fullName evidence="2 3">Uncharacterized protein LOC111132856 isoform X1</fullName>
    </submittedName>
</protein>
<evidence type="ECO:0000313" key="4">
    <source>
        <dbReference type="RefSeq" id="XP_022336454.1"/>
    </source>
</evidence>
<gene>
    <name evidence="2 3 4 5 6 7" type="primary">LOC111132856</name>
</gene>
<evidence type="ECO:0000313" key="2">
    <source>
        <dbReference type="RefSeq" id="XP_022336452.1"/>
    </source>
</evidence>
<organism evidence="1 2">
    <name type="scientific">Crassostrea virginica</name>
    <name type="common">Eastern oyster</name>
    <dbReference type="NCBI Taxonomy" id="6565"/>
    <lineage>
        <taxon>Eukaryota</taxon>
        <taxon>Metazoa</taxon>
        <taxon>Spiralia</taxon>
        <taxon>Lophotrochozoa</taxon>
        <taxon>Mollusca</taxon>
        <taxon>Bivalvia</taxon>
        <taxon>Autobranchia</taxon>
        <taxon>Pteriomorphia</taxon>
        <taxon>Ostreida</taxon>
        <taxon>Ostreoidea</taxon>
        <taxon>Ostreidae</taxon>
        <taxon>Crassostrea</taxon>
    </lineage>
</organism>
<dbReference type="RefSeq" id="XP_022336455.1">
    <property type="nucleotide sequence ID" value="XM_022480747.1"/>
</dbReference>
<accession>A0A8B8E740</accession>
<dbReference type="OrthoDB" id="6208512at2759"/>
<dbReference type="Proteomes" id="UP000694844">
    <property type="component" value="Chromosome 5"/>
</dbReference>
<dbReference type="RefSeq" id="XP_022336458.1">
    <property type="nucleotide sequence ID" value="XM_022480750.1"/>
</dbReference>